<dbReference type="EMBL" id="JAPNOA010000016">
    <property type="protein sequence ID" value="MCY0964217.1"/>
    <property type="molecule type" value="Genomic_DNA"/>
</dbReference>
<evidence type="ECO:0000313" key="1">
    <source>
        <dbReference type="EMBL" id="MCY0964217.1"/>
    </source>
</evidence>
<evidence type="ECO:0000313" key="2">
    <source>
        <dbReference type="Proteomes" id="UP001150830"/>
    </source>
</evidence>
<accession>A0A9X3EAV5</accession>
<sequence length="171" mass="19200">MNETLLALTLAYLFSTALLLLVLISARVPVMAKMALMVMALGFDFASYQGWKQSQGWAAAVAMPDKFLLHYAVIEEPDKRKNRKGAIYIWLSDLAGDKLADQPRAYRLPYDQETHAKVESAMRRAQAGNPQLGIHRRGDDLPEVKRFLNELGDKPFDIEFVAVPDPALPEK</sequence>
<dbReference type="Proteomes" id="UP001150830">
    <property type="component" value="Unassembled WGS sequence"/>
</dbReference>
<dbReference type="AlphaFoldDB" id="A0A9X3EAV5"/>
<name>A0A9X3EAV5_9GAMM</name>
<gene>
    <name evidence="1" type="ORF">OUO13_03390</name>
</gene>
<proteinExistence type="predicted"/>
<dbReference type="RefSeq" id="WP_283172435.1">
    <property type="nucleotide sequence ID" value="NZ_JAPNOA010000016.1"/>
</dbReference>
<organism evidence="1 2">
    <name type="scientific">Parathalassolituus penaei</name>
    <dbReference type="NCBI Taxonomy" id="2997323"/>
    <lineage>
        <taxon>Bacteria</taxon>
        <taxon>Pseudomonadati</taxon>
        <taxon>Pseudomonadota</taxon>
        <taxon>Gammaproteobacteria</taxon>
        <taxon>Oceanospirillales</taxon>
        <taxon>Oceanospirillaceae</taxon>
        <taxon>Parathalassolituus</taxon>
    </lineage>
</organism>
<comment type="caution">
    <text evidence="1">The sequence shown here is derived from an EMBL/GenBank/DDBJ whole genome shotgun (WGS) entry which is preliminary data.</text>
</comment>
<keyword evidence="2" id="KW-1185">Reference proteome</keyword>
<reference evidence="1" key="1">
    <citation type="submission" date="2022-11" db="EMBL/GenBank/DDBJ databases">
        <title>Parathalassolutuus dongxingensis gen. nov., sp. nov., a novel member of family Oceanospirillaceae isolated from a coastal shrimp pond in Guangxi, China.</title>
        <authorList>
            <person name="Chen H."/>
        </authorList>
    </citation>
    <scope>NUCLEOTIDE SEQUENCE</scope>
    <source>
        <strain evidence="1">G-43</strain>
    </source>
</reference>
<protein>
    <submittedName>
        <fullName evidence="1">Uncharacterized protein</fullName>
    </submittedName>
</protein>